<dbReference type="Pfam" id="PF01202">
    <property type="entry name" value="SKI"/>
    <property type="match status" value="1"/>
</dbReference>
<evidence type="ECO:0000256" key="1">
    <source>
        <dbReference type="ARBA" id="ARBA00004842"/>
    </source>
</evidence>
<evidence type="ECO:0000256" key="2">
    <source>
        <dbReference type="ARBA" id="ARBA00004871"/>
    </source>
</evidence>
<dbReference type="PANTHER" id="PTHR21089">
    <property type="entry name" value="SHIKIMATE DEHYDROGENASE"/>
    <property type="match status" value="1"/>
</dbReference>
<dbReference type="GO" id="GO:0009423">
    <property type="term" value="P:chorismate biosynthetic process"/>
    <property type="evidence" value="ECO:0007669"/>
    <property type="project" value="UniProtKB-UniRule"/>
</dbReference>
<comment type="caution">
    <text evidence="13">The sequence shown here is derived from an EMBL/GenBank/DDBJ whole genome shotgun (WGS) entry which is preliminary data.</text>
</comment>
<evidence type="ECO:0000256" key="5">
    <source>
        <dbReference type="ARBA" id="ARBA00022679"/>
    </source>
</evidence>
<keyword evidence="6 11" id="KW-0547">Nucleotide-binding</keyword>
<dbReference type="SUPFAM" id="SSF53223">
    <property type="entry name" value="Aminoacid dehydrogenase-like, N-terminal domain"/>
    <property type="match status" value="1"/>
</dbReference>
<dbReference type="GO" id="GO:0004764">
    <property type="term" value="F:shikimate 3-dehydrogenase (NADP+) activity"/>
    <property type="evidence" value="ECO:0007669"/>
    <property type="project" value="InterPro"/>
</dbReference>
<comment type="caution">
    <text evidence="11">Lacks conserved residue(s) required for the propagation of feature annotation.</text>
</comment>
<comment type="catalytic activity">
    <reaction evidence="10 11">
        <text>shikimate + ATP = 3-phosphoshikimate + ADP + H(+)</text>
        <dbReference type="Rhea" id="RHEA:13121"/>
        <dbReference type="ChEBI" id="CHEBI:15378"/>
        <dbReference type="ChEBI" id="CHEBI:30616"/>
        <dbReference type="ChEBI" id="CHEBI:36208"/>
        <dbReference type="ChEBI" id="CHEBI:145989"/>
        <dbReference type="ChEBI" id="CHEBI:456216"/>
        <dbReference type="EC" id="2.7.1.71"/>
    </reaction>
</comment>
<organism evidence="13 14">
    <name type="scientific">Fannyhessea vaginae DSM 15829</name>
    <dbReference type="NCBI Taxonomy" id="525256"/>
    <lineage>
        <taxon>Bacteria</taxon>
        <taxon>Bacillati</taxon>
        <taxon>Actinomycetota</taxon>
        <taxon>Coriobacteriia</taxon>
        <taxon>Coriobacteriales</taxon>
        <taxon>Atopobiaceae</taxon>
        <taxon>Fannyhessea</taxon>
    </lineage>
</organism>
<comment type="function">
    <text evidence="11">Catalyzes the specific phosphorylation of the 3-hydroxyl group of shikimic acid using ATP as a cosubstrate.</text>
</comment>
<dbReference type="Pfam" id="PF08501">
    <property type="entry name" value="Shikimate_dh_N"/>
    <property type="match status" value="1"/>
</dbReference>
<dbReference type="GO" id="GO:0050661">
    <property type="term" value="F:NADP binding"/>
    <property type="evidence" value="ECO:0007669"/>
    <property type="project" value="TreeGrafter"/>
</dbReference>
<proteinExistence type="inferred from homology"/>
<dbReference type="GO" id="GO:0008652">
    <property type="term" value="P:amino acid biosynthetic process"/>
    <property type="evidence" value="ECO:0007669"/>
    <property type="project" value="UniProtKB-KW"/>
</dbReference>
<dbReference type="PRINTS" id="PR01100">
    <property type="entry name" value="SHIKIMTKNASE"/>
</dbReference>
<evidence type="ECO:0000313" key="14">
    <source>
        <dbReference type="Proteomes" id="UP000005947"/>
    </source>
</evidence>
<comment type="similarity">
    <text evidence="11">Belongs to the shikimate kinase family.</text>
</comment>
<dbReference type="OrthoDB" id="9800332at2"/>
<dbReference type="AlphaFoldDB" id="F1T5G0"/>
<evidence type="ECO:0000256" key="10">
    <source>
        <dbReference type="ARBA" id="ARBA00048567"/>
    </source>
</evidence>
<dbReference type="InterPro" id="IPR013708">
    <property type="entry name" value="Shikimate_DH-bd_N"/>
</dbReference>
<dbReference type="EMBL" id="ACGK02000001">
    <property type="protein sequence ID" value="EGF23891.1"/>
    <property type="molecule type" value="Genomic_DNA"/>
</dbReference>
<gene>
    <name evidence="11 13" type="primary">aroK</name>
    <name evidence="13" type="ORF">HMPREF0091_10838</name>
</gene>
<dbReference type="CDD" id="cd00464">
    <property type="entry name" value="SK"/>
    <property type="match status" value="1"/>
</dbReference>
<keyword evidence="5 11" id="KW-0808">Transferase</keyword>
<dbReference type="GeneID" id="93210437"/>
<feature type="binding site" evidence="11">
    <location>
        <position position="393"/>
    </location>
    <ligand>
        <name>substrate</name>
    </ligand>
</feature>
<dbReference type="GO" id="GO:0000287">
    <property type="term" value="F:magnesium ion binding"/>
    <property type="evidence" value="ECO:0007669"/>
    <property type="project" value="UniProtKB-UniRule"/>
</dbReference>
<evidence type="ECO:0000256" key="4">
    <source>
        <dbReference type="ARBA" id="ARBA00022605"/>
    </source>
</evidence>
<comment type="cofactor">
    <cofactor evidence="11">
        <name>Mg(2+)</name>
        <dbReference type="ChEBI" id="CHEBI:18420"/>
    </cofactor>
    <text evidence="11">Binds 1 Mg(2+) ion per subunit.</text>
</comment>
<dbReference type="RefSeq" id="WP_006303025.1">
    <property type="nucleotide sequence ID" value="NZ_ACGK02000001.1"/>
</dbReference>
<feature type="binding site" evidence="11">
    <location>
        <position position="345"/>
    </location>
    <ligand>
        <name>substrate</name>
    </ligand>
</feature>
<dbReference type="GO" id="GO:0005829">
    <property type="term" value="C:cytosol"/>
    <property type="evidence" value="ECO:0007669"/>
    <property type="project" value="TreeGrafter"/>
</dbReference>
<dbReference type="PANTHER" id="PTHR21089:SF1">
    <property type="entry name" value="BIFUNCTIONAL 3-DEHYDROQUINATE DEHYDRATASE_SHIKIMATE DEHYDROGENASE, CHLOROPLASTIC"/>
    <property type="match status" value="1"/>
</dbReference>
<keyword evidence="9 11" id="KW-0057">Aromatic amino acid biosynthesis</keyword>
<dbReference type="GO" id="GO:0019632">
    <property type="term" value="P:shikimate metabolic process"/>
    <property type="evidence" value="ECO:0007669"/>
    <property type="project" value="TreeGrafter"/>
</dbReference>
<reference evidence="13 14" key="1">
    <citation type="submission" date="2011-02" db="EMBL/GenBank/DDBJ databases">
        <authorList>
            <person name="Muzny D."/>
            <person name="Qin X."/>
            <person name="Buhay C."/>
            <person name="Dugan-Rocha S."/>
            <person name="Ding Y."/>
            <person name="Chen G."/>
            <person name="Hawes A."/>
            <person name="Holder M."/>
            <person name="Jhangiani S."/>
            <person name="Johnson A."/>
            <person name="Khan Z."/>
            <person name="Li Z."/>
            <person name="Liu W."/>
            <person name="Liu X."/>
            <person name="Perez L."/>
            <person name="Shen H."/>
            <person name="Wang Q."/>
            <person name="Watt J."/>
            <person name="Xi L."/>
            <person name="Xin Y."/>
            <person name="Zhou J."/>
            <person name="Deng J."/>
            <person name="Jiang H."/>
            <person name="Liu Y."/>
            <person name="Qu J."/>
            <person name="Song X.-Z."/>
            <person name="Zhang L."/>
            <person name="Villasana D."/>
            <person name="Johnson A."/>
            <person name="Liu J."/>
            <person name="Liyanage D."/>
            <person name="Lorensuhewa L."/>
            <person name="Robinson T."/>
            <person name="Song A."/>
            <person name="Song B.-B."/>
            <person name="Dinh H."/>
            <person name="Thornton R."/>
            <person name="Coyle M."/>
            <person name="Francisco L."/>
            <person name="Jackson L."/>
            <person name="Javaid M."/>
            <person name="Korchina V."/>
            <person name="Kovar C."/>
            <person name="Mata R."/>
            <person name="Mathew T."/>
            <person name="Ngo R."/>
            <person name="Nguyen L."/>
            <person name="Nguyen N."/>
            <person name="Okwuonu G."/>
            <person name="Ongeri F."/>
            <person name="Pham C."/>
            <person name="Simmons D."/>
            <person name="Wilczek-Boney K."/>
            <person name="Hale W."/>
            <person name="Jakkamsetti A."/>
            <person name="Pham P."/>
            <person name="Ruth R."/>
            <person name="San Lucas F."/>
            <person name="Warren J."/>
            <person name="Zhang J."/>
            <person name="Zhao Z."/>
            <person name="Zhou C."/>
            <person name="Zhu D."/>
            <person name="Lee S."/>
            <person name="Bess C."/>
            <person name="Blankenburg K."/>
            <person name="Forbes L."/>
            <person name="Fu Q."/>
            <person name="Gubbala S."/>
            <person name="Hirani K."/>
            <person name="Jayaseelan J.C."/>
            <person name="Lara F."/>
            <person name="Munidasa M."/>
            <person name="Palculict T."/>
            <person name="Patil S."/>
            <person name="Pu L.-L."/>
            <person name="Saada N."/>
            <person name="Tang L."/>
            <person name="Weissenberger G."/>
            <person name="Zhu Y."/>
            <person name="Hemphill L."/>
            <person name="Shang Y."/>
            <person name="Youmans B."/>
            <person name="Ayvaz T."/>
            <person name="Ross M."/>
            <person name="Santibanez J."/>
            <person name="Aqrawi P."/>
            <person name="Gross S."/>
            <person name="Joshi V."/>
            <person name="Fowler G."/>
            <person name="Nazareth L."/>
            <person name="Reid J."/>
            <person name="Worley K."/>
            <person name="Petrosino J."/>
            <person name="Highlander S."/>
            <person name="Gibbs R."/>
        </authorList>
    </citation>
    <scope>NUCLEOTIDE SEQUENCE [LARGE SCALE GENOMIC DNA]</scope>
    <source>
        <strain evidence="13 14">DSM 15829</strain>
    </source>
</reference>
<feature type="binding site" evidence="11">
    <location>
        <position position="323"/>
    </location>
    <ligand>
        <name>substrate</name>
    </ligand>
</feature>
<evidence type="ECO:0000256" key="11">
    <source>
        <dbReference type="HAMAP-Rule" id="MF_00109"/>
    </source>
</evidence>
<keyword evidence="7 11" id="KW-0418">Kinase</keyword>
<comment type="subunit">
    <text evidence="11">Monomer.</text>
</comment>
<dbReference type="InterPro" id="IPR046346">
    <property type="entry name" value="Aminoacid_DH-like_N_sf"/>
</dbReference>
<dbReference type="InterPro" id="IPR031322">
    <property type="entry name" value="Shikimate/glucono_kinase"/>
</dbReference>
<sequence length="425" mass="47474">MAQNTTKIYGLLGRTLKHSWSDVIHKELGSYPYTYFEKEPHEVEDFITHGNWDGINVTIPYKRAAYEYADKADELACRLGVANTLVKRDGCVYAYNTDVYGFSWLLEHFCTTQLKSSVEDVIAQRDVLVLGAGGASQAVQEALRAYNACIHVVDREGELTYQTMYERVPNAALIVGATPVGMYPNCPASLIDTGGLAKFSQLKGVIDVVYNPSITGICLNAERLHIPYQTGLPMLVAQAAKSSEYFQNTSIDTKVITRISTKLMHQQKNIAFIGMPGVGKTSCARRMGASTGREFVDLDEEFERHYHMRPADFLKSFGEQAFREKESKLLETYGKQSGLIISCGGGIVCRDSNYQYLHQNSVIVYLTRPLTSLSVKDRPLSQAKGLQQLYEERKEAYERWADVVHNCLGSAQKDAQALISRLDIA</sequence>
<dbReference type="SUPFAM" id="SSF52540">
    <property type="entry name" value="P-loop containing nucleoside triphosphate hydrolases"/>
    <property type="match status" value="1"/>
</dbReference>
<dbReference type="InterPro" id="IPR000623">
    <property type="entry name" value="Shikimate_kinase/TSH1"/>
</dbReference>
<keyword evidence="11" id="KW-0963">Cytoplasm</keyword>
<dbReference type="InterPro" id="IPR023000">
    <property type="entry name" value="Shikimate_kinase_CS"/>
</dbReference>
<dbReference type="PROSITE" id="PS01128">
    <property type="entry name" value="SHIKIMATE_KINASE"/>
    <property type="match status" value="1"/>
</dbReference>
<dbReference type="GO" id="GO:0004765">
    <property type="term" value="F:shikimate kinase activity"/>
    <property type="evidence" value="ECO:0007669"/>
    <property type="project" value="UniProtKB-UniRule"/>
</dbReference>
<dbReference type="EC" id="2.7.1.71" evidence="3 11"/>
<keyword evidence="14" id="KW-1185">Reference proteome</keyword>
<feature type="binding site" evidence="11">
    <location>
        <position position="281"/>
    </location>
    <ligand>
        <name>Mg(2+)</name>
        <dbReference type="ChEBI" id="CHEBI:18420"/>
    </ligand>
</feature>
<dbReference type="GO" id="GO:0009073">
    <property type="term" value="P:aromatic amino acid family biosynthetic process"/>
    <property type="evidence" value="ECO:0007669"/>
    <property type="project" value="UniProtKB-KW"/>
</dbReference>
<keyword evidence="11" id="KW-0479">Metal-binding</keyword>
<keyword evidence="11" id="KW-0460">Magnesium</keyword>
<accession>F1T5G0</accession>
<evidence type="ECO:0000256" key="8">
    <source>
        <dbReference type="ARBA" id="ARBA00022840"/>
    </source>
</evidence>
<comment type="pathway">
    <text evidence="1 11">Metabolic intermediate biosynthesis; chorismate biosynthesis; chorismate from D-erythrose 4-phosphate and phosphoenolpyruvate: step 5/7.</text>
</comment>
<evidence type="ECO:0000313" key="13">
    <source>
        <dbReference type="EMBL" id="EGF23891.1"/>
    </source>
</evidence>
<dbReference type="Gene3D" id="3.40.50.10860">
    <property type="entry name" value="Leucine Dehydrogenase, chain A, domain 1"/>
    <property type="match status" value="1"/>
</dbReference>
<evidence type="ECO:0000256" key="7">
    <source>
        <dbReference type="ARBA" id="ARBA00022777"/>
    </source>
</evidence>
<dbReference type="SUPFAM" id="SSF51735">
    <property type="entry name" value="NAD(P)-binding Rossmann-fold domains"/>
    <property type="match status" value="1"/>
</dbReference>
<dbReference type="eggNOG" id="COG0169">
    <property type="taxonomic scope" value="Bacteria"/>
</dbReference>
<dbReference type="InterPro" id="IPR022893">
    <property type="entry name" value="Shikimate_DH_fam"/>
</dbReference>
<keyword evidence="8 11" id="KW-0067">ATP-binding</keyword>
<keyword evidence="4 11" id="KW-0028">Amino-acid biosynthesis</keyword>
<name>F1T5G0_9ACTN</name>
<protein>
    <recommendedName>
        <fullName evidence="3 11">Shikimate kinase</fullName>
        <shortName evidence="11">SK</shortName>
        <ecNumber evidence="3 11">2.7.1.71</ecNumber>
    </recommendedName>
</protein>
<dbReference type="HAMAP" id="MF_00109">
    <property type="entry name" value="Shikimate_kinase"/>
    <property type="match status" value="1"/>
</dbReference>
<evidence type="ECO:0000256" key="9">
    <source>
        <dbReference type="ARBA" id="ARBA00023141"/>
    </source>
</evidence>
<feature type="binding site" evidence="11">
    <location>
        <begin position="277"/>
        <end position="282"/>
    </location>
    <ligand>
        <name>ATP</name>
        <dbReference type="ChEBI" id="CHEBI:30616"/>
    </ligand>
</feature>
<dbReference type="InterPro" id="IPR027417">
    <property type="entry name" value="P-loop_NTPase"/>
</dbReference>
<evidence type="ECO:0000256" key="3">
    <source>
        <dbReference type="ARBA" id="ARBA00012154"/>
    </source>
</evidence>
<dbReference type="InterPro" id="IPR036291">
    <property type="entry name" value="NAD(P)-bd_dom_sf"/>
</dbReference>
<dbReference type="Gene3D" id="3.40.50.300">
    <property type="entry name" value="P-loop containing nucleotide triphosphate hydrolases"/>
    <property type="match status" value="1"/>
</dbReference>
<evidence type="ECO:0000259" key="12">
    <source>
        <dbReference type="Pfam" id="PF08501"/>
    </source>
</evidence>
<dbReference type="eggNOG" id="COG0703">
    <property type="taxonomic scope" value="Bacteria"/>
</dbReference>
<feature type="domain" description="Shikimate dehydrogenase substrate binding N-terminal" evidence="12">
    <location>
        <begin position="11"/>
        <end position="85"/>
    </location>
</feature>
<comment type="subcellular location">
    <subcellularLocation>
        <location evidence="11">Cytoplasm</location>
    </subcellularLocation>
</comment>
<dbReference type="Gene3D" id="3.40.50.720">
    <property type="entry name" value="NAD(P)-binding Rossmann-like Domain"/>
    <property type="match status" value="1"/>
</dbReference>
<dbReference type="Proteomes" id="UP000005947">
    <property type="component" value="Unassembled WGS sequence"/>
</dbReference>
<comment type="pathway">
    <text evidence="2">Metabolic intermediate biosynthesis; chorismate biosynthesis; chorismate from D-erythrose 4-phosphate and phosphoenolpyruvate: step 4/7.</text>
</comment>
<dbReference type="UniPathway" id="UPA00053">
    <property type="reaction ID" value="UER00088"/>
</dbReference>
<feature type="binding site" evidence="11">
    <location>
        <position position="378"/>
    </location>
    <ligand>
        <name>ATP</name>
        <dbReference type="ChEBI" id="CHEBI:30616"/>
    </ligand>
</feature>
<dbReference type="GO" id="GO:0005524">
    <property type="term" value="F:ATP binding"/>
    <property type="evidence" value="ECO:0007669"/>
    <property type="project" value="UniProtKB-UniRule"/>
</dbReference>
<evidence type="ECO:0000256" key="6">
    <source>
        <dbReference type="ARBA" id="ARBA00022741"/>
    </source>
</evidence>
<feature type="binding site" evidence="11">
    <location>
        <position position="299"/>
    </location>
    <ligand>
        <name>substrate</name>
    </ligand>
</feature>